<keyword evidence="1" id="KW-1133">Transmembrane helix</keyword>
<comment type="caution">
    <text evidence="2">The sequence shown here is derived from an EMBL/GenBank/DDBJ whole genome shotgun (WGS) entry which is preliminary data.</text>
</comment>
<feature type="transmembrane region" description="Helical" evidence="1">
    <location>
        <begin position="25"/>
        <end position="45"/>
    </location>
</feature>
<proteinExistence type="predicted"/>
<dbReference type="EMBL" id="MOEC01000018">
    <property type="protein sequence ID" value="OIS92249.1"/>
    <property type="molecule type" value="Genomic_DNA"/>
</dbReference>
<dbReference type="AlphaFoldDB" id="A0A1J6HIC7"/>
<dbReference type="Proteomes" id="UP000182985">
    <property type="component" value="Unassembled WGS sequence"/>
</dbReference>
<name>A0A1J6HIC7_9HYPH</name>
<keyword evidence="1" id="KW-0472">Membrane</keyword>
<evidence type="ECO:0000313" key="3">
    <source>
        <dbReference type="Proteomes" id="UP000182985"/>
    </source>
</evidence>
<keyword evidence="1" id="KW-0812">Transmembrane</keyword>
<organism evidence="2 3">
    <name type="scientific">Brucella cytisi</name>
    <dbReference type="NCBI Taxonomy" id="407152"/>
    <lineage>
        <taxon>Bacteria</taxon>
        <taxon>Pseudomonadati</taxon>
        <taxon>Pseudomonadota</taxon>
        <taxon>Alphaproteobacteria</taxon>
        <taxon>Hyphomicrobiales</taxon>
        <taxon>Brucellaceae</taxon>
        <taxon>Brucella/Ochrobactrum group</taxon>
        <taxon>Brucella</taxon>
    </lineage>
</organism>
<evidence type="ECO:0000256" key="1">
    <source>
        <dbReference type="SAM" id="Phobius"/>
    </source>
</evidence>
<protein>
    <submittedName>
        <fullName evidence="2">Uncharacterized protein</fullName>
    </submittedName>
</protein>
<keyword evidence="3" id="KW-1185">Reference proteome</keyword>
<accession>A0A1J6HIC7</accession>
<reference evidence="2 3" key="1">
    <citation type="submission" date="2016-10" db="EMBL/GenBank/DDBJ databases">
        <title>The Draft Genome Sequence of the Potato Rhizosphere Bacteria Ochrobactrum sp. IPA7.2.</title>
        <authorList>
            <person name="Gogoleva N.E."/>
            <person name="Khlopko Y.A."/>
            <person name="Burygin G.L."/>
            <person name="Plotnikov A.O."/>
        </authorList>
    </citation>
    <scope>NUCLEOTIDE SEQUENCE [LARGE SCALE GENOMIC DNA]</scope>
    <source>
        <strain evidence="2 3">IPA7.2</strain>
    </source>
</reference>
<evidence type="ECO:0000313" key="2">
    <source>
        <dbReference type="EMBL" id="OIS92249.1"/>
    </source>
</evidence>
<gene>
    <name evidence="2" type="ORF">BLA27_17270</name>
</gene>
<sequence>MGSIIISCPDLLGSRVRIGNAPSAFSFKSIIIVLAAMIAAGFYVGHKTKEVCQTSVVQHSALSEAGI</sequence>